<dbReference type="Proteomes" id="UP001634394">
    <property type="component" value="Unassembled WGS sequence"/>
</dbReference>
<proteinExistence type="predicted"/>
<feature type="domain" description="Thioredoxin" evidence="1">
    <location>
        <begin position="577"/>
        <end position="760"/>
    </location>
</feature>
<dbReference type="CDD" id="cd02995">
    <property type="entry name" value="PDI_a_PDI_a'_C"/>
    <property type="match status" value="1"/>
</dbReference>
<dbReference type="AlphaFoldDB" id="A0ABD3WX75"/>
<dbReference type="EMBL" id="JBJQND010000005">
    <property type="protein sequence ID" value="KAL3877848.1"/>
    <property type="molecule type" value="Genomic_DNA"/>
</dbReference>
<sequence length="867" mass="100514">MELEGADGVIPSRQLPRRRHSILSVCLPVMWRHPELLCFIVAGSVFLLARLGQSFHEKQLTIPAKSPSRFFPPGSSVLDYPFGNLQPAIGLLETEEFLFVMYYATWSAESIELRNEFINAAKYYDIAKFVAINCWYPEGECRQRQMLSSYPEFYAYHKGVQNGYRFTGILKAEYMVKFLQSLVYTLEFLNAEDEIKQFIARHDNAVIGYFDFSASPQPPGNDFLQFYFASLRIVEYDLYQPIKFAVVTRKQLADYLKLEAINQFVFSRLGNSTLKYPATRNFTCNSIVQWLNRNKQQPFVKWLVPTGQKSLILSSHIQKAPAVIVFGASNPFHEVNPFISLVREVAMTYRRNCSSHVDLKYALDQSIQYRGHIIDSFRNLQKTCKQTLKESNVVPYYDSNCCFSMIERQRESKLPMPVCEYCIHKNSPDTKVSPICDASYHGFEDIDQWRSVQLNSCLDFIRFYNVNEHRTFCCKQCYQKVPPDNFIASAPKRVRISRDSFVRNGARNALKRRCTLLSLQKVQKLISMETVQEIFDQNMHLFTEDFVSLQCRTNRTVNFYFMDSTHHSIYAERLGVHIPDSKQPAVILTDLKNEFHSVLREPFSKESLGNFVYNYTHSNTVRHVRSENVTPVTCDPSQVCIIEVTAQNFQSIVMDSNKDVMLLFYAMWCGFCSSFSQIFLSLAKYFQSSKNLVFARINADRNDLPWELTVEKYPTIIFFPAKSKSDSVMFPESIPKTLPNLVKFTLHHAVFTEQLHTALTLCSRRCVAKNLRKTKRTLHCLKQDRHRLLRKILRLKSRSIASHKQSDPDMSKIKSSWITATLKIISKTIVEKDKKTRKAELLGKILIEKQYVGLSFKAFQNFFKEIA</sequence>
<name>A0ABD3WX75_SINWO</name>
<evidence type="ECO:0000259" key="1">
    <source>
        <dbReference type="PROSITE" id="PS51352"/>
    </source>
</evidence>
<dbReference type="SUPFAM" id="SSF52833">
    <property type="entry name" value="Thioredoxin-like"/>
    <property type="match status" value="2"/>
</dbReference>
<dbReference type="Gene3D" id="3.40.30.10">
    <property type="entry name" value="Glutaredoxin"/>
    <property type="match status" value="3"/>
</dbReference>
<protein>
    <recommendedName>
        <fullName evidence="1">Thioredoxin domain-containing protein</fullName>
    </recommendedName>
</protein>
<evidence type="ECO:0000313" key="2">
    <source>
        <dbReference type="EMBL" id="KAL3877848.1"/>
    </source>
</evidence>
<dbReference type="InterPro" id="IPR036249">
    <property type="entry name" value="Thioredoxin-like_sf"/>
</dbReference>
<dbReference type="InterPro" id="IPR013766">
    <property type="entry name" value="Thioredoxin_domain"/>
</dbReference>
<keyword evidence="3" id="KW-1185">Reference proteome</keyword>
<dbReference type="PROSITE" id="PS51352">
    <property type="entry name" value="THIOREDOXIN_2"/>
    <property type="match status" value="1"/>
</dbReference>
<dbReference type="InterPro" id="IPR052792">
    <property type="entry name" value="Thioredoxin_dom-contain_11"/>
</dbReference>
<gene>
    <name evidence="2" type="ORF">ACJMK2_035492</name>
</gene>
<evidence type="ECO:0000313" key="3">
    <source>
        <dbReference type="Proteomes" id="UP001634394"/>
    </source>
</evidence>
<organism evidence="2 3">
    <name type="scientific">Sinanodonta woodiana</name>
    <name type="common">Chinese pond mussel</name>
    <name type="synonym">Anodonta woodiana</name>
    <dbReference type="NCBI Taxonomy" id="1069815"/>
    <lineage>
        <taxon>Eukaryota</taxon>
        <taxon>Metazoa</taxon>
        <taxon>Spiralia</taxon>
        <taxon>Lophotrochozoa</taxon>
        <taxon>Mollusca</taxon>
        <taxon>Bivalvia</taxon>
        <taxon>Autobranchia</taxon>
        <taxon>Heteroconchia</taxon>
        <taxon>Palaeoheterodonta</taxon>
        <taxon>Unionida</taxon>
        <taxon>Unionoidea</taxon>
        <taxon>Unionidae</taxon>
        <taxon>Unioninae</taxon>
        <taxon>Sinanodonta</taxon>
    </lineage>
</organism>
<comment type="caution">
    <text evidence="2">The sequence shown here is derived from an EMBL/GenBank/DDBJ whole genome shotgun (WGS) entry which is preliminary data.</text>
</comment>
<dbReference type="Pfam" id="PF00085">
    <property type="entry name" value="Thioredoxin"/>
    <property type="match status" value="1"/>
</dbReference>
<dbReference type="PANTHER" id="PTHR46497">
    <property type="entry name" value="THIOREDOXIN DOMAIN-CONTAINING PROTEIN 11"/>
    <property type="match status" value="1"/>
</dbReference>
<reference evidence="2 3" key="1">
    <citation type="submission" date="2024-11" db="EMBL/GenBank/DDBJ databases">
        <title>Chromosome-level genome assembly of the freshwater bivalve Anodonta woodiana.</title>
        <authorList>
            <person name="Chen X."/>
        </authorList>
    </citation>
    <scope>NUCLEOTIDE SEQUENCE [LARGE SCALE GENOMIC DNA]</scope>
    <source>
        <strain evidence="2">MN2024</strain>
        <tissue evidence="2">Gills</tissue>
    </source>
</reference>
<dbReference type="PANTHER" id="PTHR46497:SF1">
    <property type="entry name" value="THIOREDOXIN DOMAIN-CONTAINING PROTEIN 11"/>
    <property type="match status" value="1"/>
</dbReference>
<accession>A0ABD3WX75</accession>